<feature type="compositionally biased region" description="Acidic residues" evidence="1">
    <location>
        <begin position="337"/>
        <end position="347"/>
    </location>
</feature>
<evidence type="ECO:0000313" key="3">
    <source>
        <dbReference type="EMBL" id="MDQ0352217.1"/>
    </source>
</evidence>
<keyword evidence="3" id="KW-0378">Hydrolase</keyword>
<dbReference type="SUPFAM" id="SSF47781">
    <property type="entry name" value="RuvA domain 2-like"/>
    <property type="match status" value="1"/>
</dbReference>
<dbReference type="InterPro" id="IPR036866">
    <property type="entry name" value="RibonucZ/Hydroxyglut_hydro"/>
</dbReference>
<dbReference type="CDD" id="cd07731">
    <property type="entry name" value="ComA-like_MBL-fold"/>
    <property type="match status" value="1"/>
</dbReference>
<accession>A0ABU0DUT0</accession>
<feature type="compositionally biased region" description="Basic and acidic residues" evidence="1">
    <location>
        <begin position="36"/>
        <end position="77"/>
    </location>
</feature>
<name>A0ABU0DUT0_9BACI</name>
<feature type="region of interest" description="Disordered" evidence="1">
    <location>
        <begin position="331"/>
        <end position="355"/>
    </location>
</feature>
<feature type="domain" description="Metallo-beta-lactamase" evidence="2">
    <location>
        <begin position="91"/>
        <end position="285"/>
    </location>
</feature>
<sequence length="418" mass="45819">MEKIREEDGMRVVVGATLISALLVLTACDEPAEQTEPSKEETVDEAEKVEQDEGKEATEEENFSKEETEQSTNQEKEVQGELEVFYFDVGQADSTLLRHDHEGETYKVLIDTGDWQSSDVTHYLNELNVEAIDLVVGTHIHADHIGQMDQVIENFNVDELWMTGNEGSSETYERAITAIETSDVNYHEPRAGEEYEIGSLEMEVVHPNALTGDYNEDSISTHMSYGDVSFLFTGDAEEHGEATMLEGGYELSADVLKLGHHGSSSSTNPNFLEVVDPQVAIYSAGANNSYGHPHEEVVQRVLNQNIDLYGTDVNGTVTVTTDGESINVTTQHSGEVEAQDQEGEQQEDPPPSSSECINLNTASNEELQSIVHIGPDRAAEIIDLRPFDAVSELTQVYGIGDGRLGDIKSEDEACVGGS</sequence>
<keyword evidence="4" id="KW-1185">Reference proteome</keyword>
<dbReference type="InterPro" id="IPR035681">
    <property type="entry name" value="ComA-like_MBL"/>
</dbReference>
<evidence type="ECO:0000313" key="4">
    <source>
        <dbReference type="Proteomes" id="UP001236723"/>
    </source>
</evidence>
<proteinExistence type="predicted"/>
<organism evidence="3 4">
    <name type="scientific">Alkalibacillus filiformis</name>
    <dbReference type="NCBI Taxonomy" id="200990"/>
    <lineage>
        <taxon>Bacteria</taxon>
        <taxon>Bacillati</taxon>
        <taxon>Bacillota</taxon>
        <taxon>Bacilli</taxon>
        <taxon>Bacillales</taxon>
        <taxon>Bacillaceae</taxon>
        <taxon>Alkalibacillus</taxon>
    </lineage>
</organism>
<dbReference type="Gene3D" id="3.60.15.10">
    <property type="entry name" value="Ribonuclease Z/Hydroxyacylglutathione hydrolase-like"/>
    <property type="match status" value="1"/>
</dbReference>
<dbReference type="EMBL" id="JAUSUP010000006">
    <property type="protein sequence ID" value="MDQ0352217.1"/>
    <property type="molecule type" value="Genomic_DNA"/>
</dbReference>
<reference evidence="3 4" key="1">
    <citation type="submission" date="2023-07" db="EMBL/GenBank/DDBJ databases">
        <title>Genomic Encyclopedia of Type Strains, Phase IV (KMG-IV): sequencing the most valuable type-strain genomes for metagenomic binning, comparative biology and taxonomic classification.</title>
        <authorList>
            <person name="Goeker M."/>
        </authorList>
    </citation>
    <scope>NUCLEOTIDE SEQUENCE [LARGE SCALE GENOMIC DNA]</scope>
    <source>
        <strain evidence="3 4">DSM 15448</strain>
    </source>
</reference>
<dbReference type="SMART" id="SM00849">
    <property type="entry name" value="Lactamase_B"/>
    <property type="match status" value="1"/>
</dbReference>
<dbReference type="Proteomes" id="UP001236723">
    <property type="component" value="Unassembled WGS sequence"/>
</dbReference>
<dbReference type="InterPro" id="IPR010994">
    <property type="entry name" value="RuvA_2-like"/>
</dbReference>
<gene>
    <name evidence="3" type="ORF">J2R98_002051</name>
</gene>
<dbReference type="Pfam" id="PF12836">
    <property type="entry name" value="HHH_3"/>
    <property type="match status" value="1"/>
</dbReference>
<dbReference type="InterPro" id="IPR052159">
    <property type="entry name" value="Competence_DNA_uptake"/>
</dbReference>
<dbReference type="PROSITE" id="PS51257">
    <property type="entry name" value="PROKAR_LIPOPROTEIN"/>
    <property type="match status" value="1"/>
</dbReference>
<dbReference type="InterPro" id="IPR001279">
    <property type="entry name" value="Metallo-B-lactamas"/>
</dbReference>
<dbReference type="Pfam" id="PF00753">
    <property type="entry name" value="Lactamase_B"/>
    <property type="match status" value="1"/>
</dbReference>
<comment type="caution">
    <text evidence="3">The sequence shown here is derived from an EMBL/GenBank/DDBJ whole genome shotgun (WGS) entry which is preliminary data.</text>
</comment>
<dbReference type="PANTHER" id="PTHR30619">
    <property type="entry name" value="DNA INTERNALIZATION/COMPETENCE PROTEIN COMEC/REC2"/>
    <property type="match status" value="1"/>
</dbReference>
<evidence type="ECO:0000259" key="2">
    <source>
        <dbReference type="SMART" id="SM00849"/>
    </source>
</evidence>
<dbReference type="PANTHER" id="PTHR30619:SF7">
    <property type="entry name" value="BETA-LACTAMASE DOMAIN PROTEIN"/>
    <property type="match status" value="1"/>
</dbReference>
<evidence type="ECO:0000256" key="1">
    <source>
        <dbReference type="SAM" id="MobiDB-lite"/>
    </source>
</evidence>
<protein>
    <submittedName>
        <fullName evidence="3">Beta-lactamase superfamily II metal-dependent hydrolase</fullName>
    </submittedName>
</protein>
<dbReference type="SUPFAM" id="SSF56281">
    <property type="entry name" value="Metallo-hydrolase/oxidoreductase"/>
    <property type="match status" value="1"/>
</dbReference>
<dbReference type="Gene3D" id="1.10.150.320">
    <property type="entry name" value="Photosystem II 12 kDa extrinsic protein"/>
    <property type="match status" value="1"/>
</dbReference>
<dbReference type="RefSeq" id="WP_307068601.1">
    <property type="nucleotide sequence ID" value="NZ_JAUSUP010000006.1"/>
</dbReference>
<feature type="region of interest" description="Disordered" evidence="1">
    <location>
        <begin position="30"/>
        <end position="77"/>
    </location>
</feature>
<dbReference type="GO" id="GO:0016787">
    <property type="term" value="F:hydrolase activity"/>
    <property type="evidence" value="ECO:0007669"/>
    <property type="project" value="UniProtKB-KW"/>
</dbReference>